<dbReference type="SUPFAM" id="SSF50978">
    <property type="entry name" value="WD40 repeat-like"/>
    <property type="match status" value="1"/>
</dbReference>
<dbReference type="PROSITE" id="PS50082">
    <property type="entry name" value="WD_REPEATS_2"/>
    <property type="match status" value="2"/>
</dbReference>
<sequence>MSSNQTSDSISSSAEGWGRSRMEIPSLVHGIAATDINMYIPSADGRYPSSASGEGSSDGFPSANETNPPAGTSSGNSLPGLRLFCTYVHPTTGKQCTNWVRGFASQSELLRHQMNIHGQEEIRLVKSGRLTLENSVIITSKERLEYLERQYASTRFCEECGTEFTSGRRDALIRHIRKGACKRERYPSMGAIAQLGERQTEVIRDLQVPGSNAQAITSMVIPHVFFVGLQPGEDFVGSLVNVTGQSTSVFEIVDFIGTTPQFVFTLSVDPTSVIEVEANPTQESLFACVRDDAENAIACEAIFETLDASGQPANFSAFRPRDVRVSIPATTGSRASLTHVAWSCDGRRLSSAGYEKVVRLWQPEKSLDPRNTTTLGGAHTEIIDFVAWNPTHPELLCSASSKDKRVAFYDARQSRPTQVLSTSRHPINLQYSPDAKTIMVLDDDDRLSFIKHGNTGSEGQLEWKAGDSAKINSQSSPLLSSISLWNHVGDAIFASAIDGMIRIISYPELDIVDKSGAHVRAIYALALDPRGRYLVTGGADSIINFFDLREWLCAKSVSTGDTSIISLSFSYDGEYIACATETTFIDIIATETGQVMHRIPSMSVPGLVAWHPSKHIVASCAEPSSRPDKAWLSIFGL</sequence>
<evidence type="ECO:0000313" key="7">
    <source>
        <dbReference type="Proteomes" id="UP001050691"/>
    </source>
</evidence>
<evidence type="ECO:0000256" key="2">
    <source>
        <dbReference type="ARBA" id="ARBA00022737"/>
    </source>
</evidence>
<dbReference type="Proteomes" id="UP001050691">
    <property type="component" value="Unassembled WGS sequence"/>
</dbReference>
<dbReference type="Gene3D" id="2.130.10.10">
    <property type="entry name" value="YVTN repeat-like/Quinoprotein amine dehydrogenase"/>
    <property type="match status" value="2"/>
</dbReference>
<protein>
    <recommendedName>
        <fullName evidence="8">C2H2-type domain-containing protein</fullName>
    </recommendedName>
</protein>
<dbReference type="InterPro" id="IPR015943">
    <property type="entry name" value="WD40/YVTN_repeat-like_dom_sf"/>
</dbReference>
<evidence type="ECO:0000256" key="3">
    <source>
        <dbReference type="ARBA" id="ARBA00046343"/>
    </source>
</evidence>
<evidence type="ECO:0000256" key="5">
    <source>
        <dbReference type="SAM" id="MobiDB-lite"/>
    </source>
</evidence>
<dbReference type="PANTHER" id="PTHR22839">
    <property type="entry name" value="THO COMPLEX SUBUNIT 3 THO3"/>
    <property type="match status" value="1"/>
</dbReference>
<gene>
    <name evidence="6" type="ORF">Clacol_001379</name>
</gene>
<dbReference type="EMBL" id="BPWL01000002">
    <property type="protein sequence ID" value="GJJ07179.1"/>
    <property type="molecule type" value="Genomic_DNA"/>
</dbReference>
<feature type="repeat" description="WD" evidence="4">
    <location>
        <begin position="515"/>
        <end position="549"/>
    </location>
</feature>
<keyword evidence="7" id="KW-1185">Reference proteome</keyword>
<organism evidence="6 7">
    <name type="scientific">Clathrus columnatus</name>
    <dbReference type="NCBI Taxonomy" id="1419009"/>
    <lineage>
        <taxon>Eukaryota</taxon>
        <taxon>Fungi</taxon>
        <taxon>Dikarya</taxon>
        <taxon>Basidiomycota</taxon>
        <taxon>Agaricomycotina</taxon>
        <taxon>Agaricomycetes</taxon>
        <taxon>Phallomycetidae</taxon>
        <taxon>Phallales</taxon>
        <taxon>Clathraceae</taxon>
        <taxon>Clathrus</taxon>
    </lineage>
</organism>
<dbReference type="SMART" id="SM00320">
    <property type="entry name" value="WD40"/>
    <property type="match status" value="4"/>
</dbReference>
<dbReference type="InterPro" id="IPR001680">
    <property type="entry name" value="WD40_rpt"/>
</dbReference>
<keyword evidence="1 4" id="KW-0853">WD repeat</keyword>
<reference evidence="6" key="1">
    <citation type="submission" date="2021-10" db="EMBL/GenBank/DDBJ databases">
        <title>De novo Genome Assembly of Clathrus columnatus (Basidiomycota, Fungi) Using Illumina and Nanopore Sequence Data.</title>
        <authorList>
            <person name="Ogiso-Tanaka E."/>
            <person name="Itagaki H."/>
            <person name="Hosoya T."/>
            <person name="Hosaka K."/>
        </authorList>
    </citation>
    <scope>NUCLEOTIDE SEQUENCE</scope>
    <source>
        <strain evidence="6">MO-923</strain>
    </source>
</reference>
<dbReference type="Pfam" id="PF00400">
    <property type="entry name" value="WD40"/>
    <property type="match status" value="2"/>
</dbReference>
<accession>A0AAV5A349</accession>
<dbReference type="GO" id="GO:0000445">
    <property type="term" value="C:THO complex part of transcription export complex"/>
    <property type="evidence" value="ECO:0007669"/>
    <property type="project" value="TreeGrafter"/>
</dbReference>
<name>A0AAV5A349_9AGAM</name>
<evidence type="ECO:0000313" key="6">
    <source>
        <dbReference type="EMBL" id="GJJ07179.1"/>
    </source>
</evidence>
<dbReference type="InterPro" id="IPR036322">
    <property type="entry name" value="WD40_repeat_dom_sf"/>
</dbReference>
<feature type="region of interest" description="Disordered" evidence="5">
    <location>
        <begin position="46"/>
        <end position="75"/>
    </location>
</feature>
<comment type="similarity">
    <text evidence="3">Belongs to the THOC3 family.</text>
</comment>
<dbReference type="PANTHER" id="PTHR22839:SF0">
    <property type="entry name" value="THO COMPLEX SUBUNIT 3"/>
    <property type="match status" value="1"/>
</dbReference>
<evidence type="ECO:0008006" key="8">
    <source>
        <dbReference type="Google" id="ProtNLM"/>
    </source>
</evidence>
<dbReference type="GO" id="GO:0006406">
    <property type="term" value="P:mRNA export from nucleus"/>
    <property type="evidence" value="ECO:0007669"/>
    <property type="project" value="InterPro"/>
</dbReference>
<evidence type="ECO:0000256" key="4">
    <source>
        <dbReference type="PROSITE-ProRule" id="PRU00221"/>
    </source>
</evidence>
<dbReference type="AlphaFoldDB" id="A0AAV5A349"/>
<evidence type="ECO:0000256" key="1">
    <source>
        <dbReference type="ARBA" id="ARBA00022574"/>
    </source>
</evidence>
<comment type="caution">
    <text evidence="6">The sequence shown here is derived from an EMBL/GenBank/DDBJ whole genome shotgun (WGS) entry which is preliminary data.</text>
</comment>
<feature type="compositionally biased region" description="Polar residues" evidence="5">
    <location>
        <begin position="63"/>
        <end position="75"/>
    </location>
</feature>
<keyword evidence="2" id="KW-0677">Repeat</keyword>
<proteinExistence type="inferred from homology"/>
<feature type="repeat" description="WD" evidence="4">
    <location>
        <begin position="330"/>
        <end position="362"/>
    </location>
</feature>
<dbReference type="InterPro" id="IPR040132">
    <property type="entry name" value="Tex1/THOC3"/>
</dbReference>